<proteinExistence type="predicted"/>
<keyword evidence="3" id="KW-1185">Reference proteome</keyword>
<dbReference type="EMBL" id="JAPCWZ010000003">
    <property type="protein sequence ID" value="KAK8872670.1"/>
    <property type="molecule type" value="Genomic_DNA"/>
</dbReference>
<evidence type="ECO:0000256" key="1">
    <source>
        <dbReference type="SAM" id="MobiDB-lite"/>
    </source>
</evidence>
<feature type="compositionally biased region" description="Basic and acidic residues" evidence="1">
    <location>
        <begin position="134"/>
        <end position="145"/>
    </location>
</feature>
<reference evidence="2 3" key="1">
    <citation type="journal article" date="2024" name="IMA Fungus">
        <title>Apiospora arundinis, a panoply of carbohydrate-active enzymes and secondary metabolites.</title>
        <authorList>
            <person name="Sorensen T."/>
            <person name="Petersen C."/>
            <person name="Muurmann A.T."/>
            <person name="Christiansen J.V."/>
            <person name="Brundto M.L."/>
            <person name="Overgaard C.K."/>
            <person name="Boysen A.T."/>
            <person name="Wollenberg R.D."/>
            <person name="Larsen T.O."/>
            <person name="Sorensen J.L."/>
            <person name="Nielsen K.L."/>
            <person name="Sondergaard T.E."/>
        </authorList>
    </citation>
    <scope>NUCLEOTIDE SEQUENCE [LARGE SCALE GENOMIC DNA]</scope>
    <source>
        <strain evidence="2 3">AAU 773</strain>
    </source>
</reference>
<dbReference type="Proteomes" id="UP001390339">
    <property type="component" value="Unassembled WGS sequence"/>
</dbReference>
<gene>
    <name evidence="2" type="ORF">PGQ11_003184</name>
</gene>
<organism evidence="2 3">
    <name type="scientific">Apiospora arundinis</name>
    <dbReference type="NCBI Taxonomy" id="335852"/>
    <lineage>
        <taxon>Eukaryota</taxon>
        <taxon>Fungi</taxon>
        <taxon>Dikarya</taxon>
        <taxon>Ascomycota</taxon>
        <taxon>Pezizomycotina</taxon>
        <taxon>Sordariomycetes</taxon>
        <taxon>Xylariomycetidae</taxon>
        <taxon>Amphisphaeriales</taxon>
        <taxon>Apiosporaceae</taxon>
        <taxon>Apiospora</taxon>
    </lineage>
</organism>
<sequence>MMNSGGDQLRIWLRNNSERLDWPKALELLEAVLDETDSEGQGADCIDAWMDWALPRFTKDEIDDGFTTARRHGLGDVYMVAWRDTDKALDEVEDDLLAKTELLDREEEEEKQQQQQQQQVGENTEGADEGEDNKDDHRDGDRDDSGSSVGNGSELSQEVDQLLQEMDSY</sequence>
<comment type="caution">
    <text evidence="2">The sequence shown here is derived from an EMBL/GenBank/DDBJ whole genome shotgun (WGS) entry which is preliminary data.</text>
</comment>
<protein>
    <submittedName>
        <fullName evidence="2">Uncharacterized protein</fullName>
    </submittedName>
</protein>
<name>A0ABR2J4W7_9PEZI</name>
<evidence type="ECO:0000313" key="3">
    <source>
        <dbReference type="Proteomes" id="UP001390339"/>
    </source>
</evidence>
<accession>A0ABR2J4W7</accession>
<evidence type="ECO:0000313" key="2">
    <source>
        <dbReference type="EMBL" id="KAK8872670.1"/>
    </source>
</evidence>
<feature type="region of interest" description="Disordered" evidence="1">
    <location>
        <begin position="100"/>
        <end position="169"/>
    </location>
</feature>